<dbReference type="InterPro" id="IPR035919">
    <property type="entry name" value="EAL_sf"/>
</dbReference>
<dbReference type="PROSITE" id="PS50887">
    <property type="entry name" value="GGDEF"/>
    <property type="match status" value="1"/>
</dbReference>
<sequence>MSAGVRTERPFASVLFDGFVAVCAFVVAVVFVVDLVHDWSSSTLGSLVMALLIGLPLMQLLTRFPFPLSTRHAGVELTFDVGVLVLLLCLLPTSVALVAWTVCCLFTNLLQHRSWVSRIFNAAISILWAPVAWGVLVLFGVGDAQRAVTVDVDPVQPLAVACAVLAAFAVDFVVSAISVAVQERTSLRGELAHPGALLGAGATLAVGGLGYLGGLVEQKTAPWAAVLLVVPLLVAMLATRTMRKTRDVARRTEALFEAATALHTQGRRADLARALQKHARMVAGTPAAMVRSVRPGPDEIGVPVVAGDGVVLYVTAPRRSDPQARSADERALEALASVGEAAFFRVGASEEMHGLARRDVVTGLPNRLQFSEKLAQELDRARTAERLDRLTVLYLDLDGFKAVNDRFGHEAGDELLRDVGNRLRDTLRGGSTIARLGGDEFAVLLPDCADVESLARRVLHALRQETRIRGHVVRVHGSIGLARARSGDDVGTLLRNADTAMYRAKATGKNCWVEFRPELLEEEIARLQVIEDLQQAPAEAFVVHYQPIVALATGEVVGLEALVRWRRDRDGLSPLVGPDEFISLAERSGTVVAIGDSVLRQVAADAASLQVQAGRSLELMVNVSPVQLRRAEFTERVAAAVRRITAAGCRLHLEMTESVMIDEDSNGALHDLADTGASLTIDDFGTGFSSLGYLRHRPFSSFKIDRSFVQDIATESTSRALVEGMVKMGQALDLSVVAEGVEAADQADILRDMGCPLVQGHLYCRPLPLAEVQEFLASRRIRSLSA</sequence>
<accession>A0ABV5LTM7</accession>
<reference evidence="4 5" key="1">
    <citation type="submission" date="2024-09" db="EMBL/GenBank/DDBJ databases">
        <authorList>
            <person name="Sun Q."/>
            <person name="Mori K."/>
        </authorList>
    </citation>
    <scope>NUCLEOTIDE SEQUENCE [LARGE SCALE GENOMIC DNA]</scope>
    <source>
        <strain evidence="4 5">TISTR 1856</strain>
    </source>
</reference>
<dbReference type="InterPro" id="IPR052155">
    <property type="entry name" value="Biofilm_reg_signaling"/>
</dbReference>
<keyword evidence="1" id="KW-0812">Transmembrane</keyword>
<dbReference type="Gene3D" id="3.20.20.450">
    <property type="entry name" value="EAL domain"/>
    <property type="match status" value="1"/>
</dbReference>
<dbReference type="Pfam" id="PF00990">
    <property type="entry name" value="GGDEF"/>
    <property type="match status" value="1"/>
</dbReference>
<dbReference type="InterPro" id="IPR000160">
    <property type="entry name" value="GGDEF_dom"/>
</dbReference>
<dbReference type="Proteomes" id="UP001589748">
    <property type="component" value="Unassembled WGS sequence"/>
</dbReference>
<dbReference type="SMART" id="SM00052">
    <property type="entry name" value="EAL"/>
    <property type="match status" value="1"/>
</dbReference>
<dbReference type="Pfam" id="PF00563">
    <property type="entry name" value="EAL"/>
    <property type="match status" value="1"/>
</dbReference>
<evidence type="ECO:0000259" key="2">
    <source>
        <dbReference type="PROSITE" id="PS50883"/>
    </source>
</evidence>
<dbReference type="PROSITE" id="PS50883">
    <property type="entry name" value="EAL"/>
    <property type="match status" value="1"/>
</dbReference>
<dbReference type="SUPFAM" id="SSF141868">
    <property type="entry name" value="EAL domain-like"/>
    <property type="match status" value="1"/>
</dbReference>
<organism evidence="4 5">
    <name type="scientific">Kineococcus gynurae</name>
    <dbReference type="NCBI Taxonomy" id="452979"/>
    <lineage>
        <taxon>Bacteria</taxon>
        <taxon>Bacillati</taxon>
        <taxon>Actinomycetota</taxon>
        <taxon>Actinomycetes</taxon>
        <taxon>Kineosporiales</taxon>
        <taxon>Kineosporiaceae</taxon>
        <taxon>Kineococcus</taxon>
    </lineage>
</organism>
<feature type="transmembrane region" description="Helical" evidence="1">
    <location>
        <begin position="191"/>
        <end position="214"/>
    </location>
</feature>
<evidence type="ECO:0000256" key="1">
    <source>
        <dbReference type="SAM" id="Phobius"/>
    </source>
</evidence>
<feature type="transmembrane region" description="Helical" evidence="1">
    <location>
        <begin position="81"/>
        <end position="107"/>
    </location>
</feature>
<proteinExistence type="predicted"/>
<evidence type="ECO:0000313" key="4">
    <source>
        <dbReference type="EMBL" id="MFB9377437.1"/>
    </source>
</evidence>
<keyword evidence="1" id="KW-0472">Membrane</keyword>
<feature type="transmembrane region" description="Helical" evidence="1">
    <location>
        <begin position="119"/>
        <end position="138"/>
    </location>
</feature>
<feature type="domain" description="GGDEF" evidence="3">
    <location>
        <begin position="388"/>
        <end position="517"/>
    </location>
</feature>
<comment type="caution">
    <text evidence="4">The sequence shown here is derived from an EMBL/GenBank/DDBJ whole genome shotgun (WGS) entry which is preliminary data.</text>
</comment>
<dbReference type="SMART" id="SM00267">
    <property type="entry name" value="GGDEF"/>
    <property type="match status" value="1"/>
</dbReference>
<dbReference type="InterPro" id="IPR001633">
    <property type="entry name" value="EAL_dom"/>
</dbReference>
<evidence type="ECO:0000313" key="5">
    <source>
        <dbReference type="Proteomes" id="UP001589748"/>
    </source>
</evidence>
<dbReference type="PANTHER" id="PTHR44757:SF2">
    <property type="entry name" value="BIOFILM ARCHITECTURE MAINTENANCE PROTEIN MBAA"/>
    <property type="match status" value="1"/>
</dbReference>
<gene>
    <name evidence="4" type="ORF">ACFFVI_10690</name>
</gene>
<dbReference type="CDD" id="cd01949">
    <property type="entry name" value="GGDEF"/>
    <property type="match status" value="1"/>
</dbReference>
<feature type="transmembrane region" description="Helical" evidence="1">
    <location>
        <begin position="12"/>
        <end position="36"/>
    </location>
</feature>
<dbReference type="SUPFAM" id="SSF55073">
    <property type="entry name" value="Nucleotide cyclase"/>
    <property type="match status" value="1"/>
</dbReference>
<feature type="transmembrane region" description="Helical" evidence="1">
    <location>
        <begin position="43"/>
        <end position="61"/>
    </location>
</feature>
<dbReference type="EMBL" id="JBHMDM010000005">
    <property type="protein sequence ID" value="MFB9377437.1"/>
    <property type="molecule type" value="Genomic_DNA"/>
</dbReference>
<dbReference type="CDD" id="cd01948">
    <property type="entry name" value="EAL"/>
    <property type="match status" value="1"/>
</dbReference>
<feature type="domain" description="EAL" evidence="2">
    <location>
        <begin position="522"/>
        <end position="780"/>
    </location>
</feature>
<dbReference type="PANTHER" id="PTHR44757">
    <property type="entry name" value="DIGUANYLATE CYCLASE DGCP"/>
    <property type="match status" value="1"/>
</dbReference>
<protein>
    <submittedName>
        <fullName evidence="4">Bifunctional diguanylate cyclase/phosphodiesterase</fullName>
    </submittedName>
</protein>
<dbReference type="InterPro" id="IPR029787">
    <property type="entry name" value="Nucleotide_cyclase"/>
</dbReference>
<dbReference type="NCBIfam" id="TIGR00254">
    <property type="entry name" value="GGDEF"/>
    <property type="match status" value="1"/>
</dbReference>
<dbReference type="Gene3D" id="3.30.70.270">
    <property type="match status" value="1"/>
</dbReference>
<keyword evidence="1" id="KW-1133">Transmembrane helix</keyword>
<name>A0ABV5LTM7_9ACTN</name>
<feature type="transmembrane region" description="Helical" evidence="1">
    <location>
        <begin position="158"/>
        <end position="179"/>
    </location>
</feature>
<dbReference type="RefSeq" id="WP_380139087.1">
    <property type="nucleotide sequence ID" value="NZ_JBHLUI010000010.1"/>
</dbReference>
<dbReference type="InterPro" id="IPR043128">
    <property type="entry name" value="Rev_trsase/Diguanyl_cyclase"/>
</dbReference>
<feature type="transmembrane region" description="Helical" evidence="1">
    <location>
        <begin position="220"/>
        <end position="238"/>
    </location>
</feature>
<evidence type="ECO:0000259" key="3">
    <source>
        <dbReference type="PROSITE" id="PS50887"/>
    </source>
</evidence>
<keyword evidence="5" id="KW-1185">Reference proteome</keyword>